<protein>
    <recommendedName>
        <fullName evidence="2">Cullin N-terminal domain-containing protein</fullName>
    </recommendedName>
</protein>
<name>A0A5J4WQX3_9EUKA</name>
<dbReference type="AlphaFoldDB" id="A0A5J4WQX3"/>
<proteinExistence type="inferred from homology"/>
<feature type="domain" description="Cullin N-terminal" evidence="2">
    <location>
        <begin position="69"/>
        <end position="321"/>
    </location>
</feature>
<dbReference type="GO" id="GO:0031625">
    <property type="term" value="F:ubiquitin protein ligase binding"/>
    <property type="evidence" value="ECO:0007669"/>
    <property type="project" value="InterPro"/>
</dbReference>
<comment type="similarity">
    <text evidence="1">Belongs to the cullin family.</text>
</comment>
<dbReference type="EMBL" id="SNRW01001165">
    <property type="protein sequence ID" value="KAA6397494.1"/>
    <property type="molecule type" value="Genomic_DNA"/>
</dbReference>
<dbReference type="InterPro" id="IPR045093">
    <property type="entry name" value="Cullin"/>
</dbReference>
<dbReference type="Gene3D" id="1.20.1310.10">
    <property type="entry name" value="Cullin Repeats"/>
    <property type="match status" value="2"/>
</dbReference>
<dbReference type="Proteomes" id="UP000324800">
    <property type="component" value="Unassembled WGS sequence"/>
</dbReference>
<evidence type="ECO:0000313" key="4">
    <source>
        <dbReference type="Proteomes" id="UP000324800"/>
    </source>
</evidence>
<dbReference type="PANTHER" id="PTHR11932">
    <property type="entry name" value="CULLIN"/>
    <property type="match status" value="1"/>
</dbReference>
<dbReference type="InterPro" id="IPR001373">
    <property type="entry name" value="Cullin_N"/>
</dbReference>
<reference evidence="3 4" key="1">
    <citation type="submission" date="2019-03" db="EMBL/GenBank/DDBJ databases">
        <title>Single cell metagenomics reveals metabolic interactions within the superorganism composed of flagellate Streblomastix strix and complex community of Bacteroidetes bacteria on its surface.</title>
        <authorList>
            <person name="Treitli S.C."/>
            <person name="Kolisko M."/>
            <person name="Husnik F."/>
            <person name="Keeling P."/>
            <person name="Hampl V."/>
        </authorList>
    </citation>
    <scope>NUCLEOTIDE SEQUENCE [LARGE SCALE GENOMIC DNA]</scope>
    <source>
        <strain evidence="3">ST1C</strain>
    </source>
</reference>
<dbReference type="InterPro" id="IPR016159">
    <property type="entry name" value="Cullin_repeat-like_dom_sf"/>
</dbReference>
<accession>A0A5J4WQX3</accession>
<organism evidence="3 4">
    <name type="scientific">Streblomastix strix</name>
    <dbReference type="NCBI Taxonomy" id="222440"/>
    <lineage>
        <taxon>Eukaryota</taxon>
        <taxon>Metamonada</taxon>
        <taxon>Preaxostyla</taxon>
        <taxon>Oxymonadida</taxon>
        <taxon>Streblomastigidae</taxon>
        <taxon>Streblomastix</taxon>
    </lineage>
</organism>
<dbReference type="GO" id="GO:0006511">
    <property type="term" value="P:ubiquitin-dependent protein catabolic process"/>
    <property type="evidence" value="ECO:0007669"/>
    <property type="project" value="InterPro"/>
</dbReference>
<dbReference type="FunFam" id="1.20.1310.10:FF:000001">
    <property type="entry name" value="Cullin 3"/>
    <property type="match status" value="1"/>
</dbReference>
<dbReference type="SUPFAM" id="SSF74788">
    <property type="entry name" value="Cullin repeat-like"/>
    <property type="match status" value="1"/>
</dbReference>
<evidence type="ECO:0000256" key="1">
    <source>
        <dbReference type="ARBA" id="ARBA00006019"/>
    </source>
</evidence>
<dbReference type="Pfam" id="PF00888">
    <property type="entry name" value="Cullin"/>
    <property type="match status" value="1"/>
</dbReference>
<evidence type="ECO:0000313" key="3">
    <source>
        <dbReference type="EMBL" id="KAA6397494.1"/>
    </source>
</evidence>
<evidence type="ECO:0000259" key="2">
    <source>
        <dbReference type="Pfam" id="PF00888"/>
    </source>
</evidence>
<sequence>MAAQQVVRKQRSAHNNGFEEFGYKNLQPTVNFDFNQAWIFLEHTLNLIFDGEISVLQCEQVHGAIYRCGLHTIYNLGLQQFREIICPELGVTDKGQIVENVLDIIQKERNGEIVDTSDLKFFIQMLNELDIESNQFYNEIFENQFLEISTDYYRNESKHLSSMTTLNYINLIDKRLDQEQIRCDSCLNAETAQKILNIVINQMIFQKGQQHNSIHQNINILLGSERGALKMLFDDNYEGIAHLYRVFSAVSLRTNQLVQTFSRFIEEECNRINNIDINDIEIEDDNVNIKVEESSAAFVEQFIQLKKKIERFLVQSFTSTSEEQDESTTSRIHDHKPDIQFEHAAIQALQRESKLLKYKLIKLR</sequence>
<dbReference type="OrthoDB" id="27073at2759"/>
<gene>
    <name evidence="3" type="ORF">EZS28_006974</name>
</gene>
<comment type="caution">
    <text evidence="3">The sequence shown here is derived from an EMBL/GenBank/DDBJ whole genome shotgun (WGS) entry which is preliminary data.</text>
</comment>